<feature type="domain" description="HTH tetR-type" evidence="6">
    <location>
        <begin position="18"/>
        <end position="78"/>
    </location>
</feature>
<dbReference type="PROSITE" id="PS50977">
    <property type="entry name" value="HTH_TETR_2"/>
    <property type="match status" value="1"/>
</dbReference>
<evidence type="ECO:0000256" key="2">
    <source>
        <dbReference type="ARBA" id="ARBA00023015"/>
    </source>
</evidence>
<keyword evidence="1" id="KW-0678">Repressor</keyword>
<dbReference type="EMBL" id="JAERRG010000001">
    <property type="protein sequence ID" value="MBL1110915.1"/>
    <property type="molecule type" value="Genomic_DNA"/>
</dbReference>
<keyword evidence="3 5" id="KW-0238">DNA-binding</keyword>
<accession>A0ABS1PEW0</accession>
<dbReference type="PANTHER" id="PTHR30055:SF151">
    <property type="entry name" value="TRANSCRIPTIONAL REGULATORY PROTEIN"/>
    <property type="match status" value="1"/>
</dbReference>
<name>A0ABS1PEW0_9ACTN</name>
<dbReference type="PRINTS" id="PR00400">
    <property type="entry name" value="TETREPRESSOR"/>
</dbReference>
<dbReference type="Gene3D" id="1.10.10.60">
    <property type="entry name" value="Homeodomain-like"/>
    <property type="match status" value="1"/>
</dbReference>
<evidence type="ECO:0000259" key="6">
    <source>
        <dbReference type="PROSITE" id="PS50977"/>
    </source>
</evidence>
<dbReference type="Pfam" id="PF00440">
    <property type="entry name" value="TetR_N"/>
    <property type="match status" value="1"/>
</dbReference>
<proteinExistence type="predicted"/>
<dbReference type="Pfam" id="PF02909">
    <property type="entry name" value="TetR_C_1"/>
    <property type="match status" value="1"/>
</dbReference>
<dbReference type="SUPFAM" id="SSF48498">
    <property type="entry name" value="Tetracyclin repressor-like, C-terminal domain"/>
    <property type="match status" value="1"/>
</dbReference>
<dbReference type="InterPro" id="IPR050109">
    <property type="entry name" value="HTH-type_TetR-like_transc_reg"/>
</dbReference>
<dbReference type="InterPro" id="IPR009057">
    <property type="entry name" value="Homeodomain-like_sf"/>
</dbReference>
<dbReference type="PANTHER" id="PTHR30055">
    <property type="entry name" value="HTH-TYPE TRANSCRIPTIONAL REGULATOR RUTR"/>
    <property type="match status" value="1"/>
</dbReference>
<organism evidence="7 8">
    <name type="scientific">Streptomyces endocoffeicus</name>
    <dbReference type="NCBI Taxonomy" id="2898945"/>
    <lineage>
        <taxon>Bacteria</taxon>
        <taxon>Bacillati</taxon>
        <taxon>Actinomycetota</taxon>
        <taxon>Actinomycetes</taxon>
        <taxon>Kitasatosporales</taxon>
        <taxon>Streptomycetaceae</taxon>
        <taxon>Streptomyces</taxon>
    </lineage>
</organism>
<dbReference type="Proteomes" id="UP000621510">
    <property type="component" value="Unassembled WGS sequence"/>
</dbReference>
<keyword evidence="8" id="KW-1185">Reference proteome</keyword>
<feature type="DNA-binding region" description="H-T-H motif" evidence="5">
    <location>
        <begin position="41"/>
        <end position="60"/>
    </location>
</feature>
<dbReference type="InterPro" id="IPR036271">
    <property type="entry name" value="Tet_transcr_reg_TetR-rel_C_sf"/>
</dbReference>
<dbReference type="InterPro" id="IPR001647">
    <property type="entry name" value="HTH_TetR"/>
</dbReference>
<evidence type="ECO:0000256" key="4">
    <source>
        <dbReference type="ARBA" id="ARBA00023163"/>
    </source>
</evidence>
<sequence>MYTGSVTNAQGEAPRAAGLTPRDVVRAALEVLDERGINAVSTRAVADRLGVRMNTVLWHTKTKARLLDLMADAIIGEVPLDGIEGDWRDQARELMRRLRQAILSHRDGALVVSGTFPAEPHTLGFADRLLSFLLNGSTDTRKAAWTAWSLFYFALGLAQEEQSTPQFLYDQLTPRVSADIYPTLSRVLDEFTAPDFDDRFEHGVLTMLSALDS</sequence>
<dbReference type="SUPFAM" id="SSF46689">
    <property type="entry name" value="Homeodomain-like"/>
    <property type="match status" value="1"/>
</dbReference>
<evidence type="ECO:0000256" key="1">
    <source>
        <dbReference type="ARBA" id="ARBA00022491"/>
    </source>
</evidence>
<dbReference type="Gene3D" id="1.10.357.10">
    <property type="entry name" value="Tetracycline Repressor, domain 2"/>
    <property type="match status" value="1"/>
</dbReference>
<reference evidence="7 8" key="1">
    <citation type="submission" date="2021-01" db="EMBL/GenBank/DDBJ databases">
        <title>WGS of actinomycetes isolated from Thailand.</title>
        <authorList>
            <person name="Thawai C."/>
        </authorList>
    </citation>
    <scope>NUCLEOTIDE SEQUENCE [LARGE SCALE GENOMIC DNA]</scope>
    <source>
        <strain evidence="7 8">CA3R110</strain>
    </source>
</reference>
<dbReference type="InterPro" id="IPR004111">
    <property type="entry name" value="Repressor_TetR_C"/>
</dbReference>
<dbReference type="PRINTS" id="PR00455">
    <property type="entry name" value="HTHTETR"/>
</dbReference>
<evidence type="ECO:0000313" key="8">
    <source>
        <dbReference type="Proteomes" id="UP000621510"/>
    </source>
</evidence>
<evidence type="ECO:0000313" key="7">
    <source>
        <dbReference type="EMBL" id="MBL1110915.1"/>
    </source>
</evidence>
<evidence type="ECO:0000256" key="3">
    <source>
        <dbReference type="ARBA" id="ARBA00023125"/>
    </source>
</evidence>
<comment type="caution">
    <text evidence="7">The sequence shown here is derived from an EMBL/GenBank/DDBJ whole genome shotgun (WGS) entry which is preliminary data.</text>
</comment>
<dbReference type="InterPro" id="IPR003012">
    <property type="entry name" value="Tet_transcr_reg_TetR"/>
</dbReference>
<protein>
    <submittedName>
        <fullName evidence="7">TetR/AcrR family transcriptional regulator C-terminal domain-containing protein</fullName>
    </submittedName>
</protein>
<gene>
    <name evidence="7" type="ORF">JK364_00575</name>
</gene>
<keyword evidence="2" id="KW-0805">Transcription regulation</keyword>
<evidence type="ECO:0000256" key="5">
    <source>
        <dbReference type="PROSITE-ProRule" id="PRU00335"/>
    </source>
</evidence>
<keyword evidence="4" id="KW-0804">Transcription</keyword>